<dbReference type="CDD" id="cd04913">
    <property type="entry name" value="ACT_AKii-LysC-BS-like_1"/>
    <property type="match status" value="1"/>
</dbReference>
<sequence length="156" mass="16906">MSGFSIDTIVCDVDVAKVAVLGVPDRPGIAAHLFSALKEAQVPVEMVIQSVMRGDVNDIAFLIKDSRIGEAIDVCRKMPGEIGAQGVTFDTEICRVALYGKGFSDRPELLSDVFSALAERGINLEMIVETPESLCCILAKSRSEEALDILKKRFDS</sequence>
<dbReference type="InterPro" id="IPR045865">
    <property type="entry name" value="ACT-like_dom_sf"/>
</dbReference>
<comment type="caution">
    <text evidence="9">The sequence shown here is derived from an EMBL/GenBank/DDBJ whole genome shotgun (WGS) entry which is preliminary data.</text>
</comment>
<dbReference type="SUPFAM" id="SSF55021">
    <property type="entry name" value="ACT-like"/>
    <property type="match status" value="2"/>
</dbReference>
<dbReference type="InterPro" id="IPR002912">
    <property type="entry name" value="ACT_dom"/>
</dbReference>
<evidence type="ECO:0000313" key="9">
    <source>
        <dbReference type="EMBL" id="MCF4141906.1"/>
    </source>
</evidence>
<evidence type="ECO:0000256" key="2">
    <source>
        <dbReference type="ARBA" id="ARBA00013059"/>
    </source>
</evidence>
<proteinExistence type="inferred from homology"/>
<accession>A0ABS9EL20</accession>
<dbReference type="EMBL" id="JAKGUD010000003">
    <property type="protein sequence ID" value="MCF4141906.1"/>
    <property type="molecule type" value="Genomic_DNA"/>
</dbReference>
<dbReference type="PROSITE" id="PS51671">
    <property type="entry name" value="ACT"/>
    <property type="match status" value="2"/>
</dbReference>
<comment type="similarity">
    <text evidence="1">Belongs to the aspartokinase family.</text>
</comment>
<gene>
    <name evidence="9" type="ORF">L2W38_03635</name>
</gene>
<keyword evidence="4" id="KW-0547">Nucleotide-binding</keyword>
<keyword evidence="5" id="KW-0418">Kinase</keyword>
<evidence type="ECO:0000256" key="5">
    <source>
        <dbReference type="ARBA" id="ARBA00022777"/>
    </source>
</evidence>
<dbReference type="Pfam" id="PF22468">
    <property type="entry name" value="ACT_9"/>
    <property type="match status" value="2"/>
</dbReference>
<dbReference type="RefSeq" id="WP_236098666.1">
    <property type="nucleotide sequence ID" value="NZ_JAKGUD010000003.1"/>
</dbReference>
<organism evidence="9 10">
    <name type="scientific">Dethiosulfovibrio marinus</name>
    <dbReference type="NCBI Taxonomy" id="133532"/>
    <lineage>
        <taxon>Bacteria</taxon>
        <taxon>Thermotogati</taxon>
        <taxon>Synergistota</taxon>
        <taxon>Synergistia</taxon>
        <taxon>Synergistales</taxon>
        <taxon>Dethiosulfovibrionaceae</taxon>
        <taxon>Dethiosulfovibrio</taxon>
    </lineage>
</organism>
<evidence type="ECO:0000256" key="4">
    <source>
        <dbReference type="ARBA" id="ARBA00022741"/>
    </source>
</evidence>
<evidence type="ECO:0000259" key="8">
    <source>
        <dbReference type="PROSITE" id="PS51671"/>
    </source>
</evidence>
<dbReference type="PANTHER" id="PTHR21499">
    <property type="entry name" value="ASPARTATE KINASE"/>
    <property type="match status" value="1"/>
</dbReference>
<evidence type="ECO:0000256" key="6">
    <source>
        <dbReference type="ARBA" id="ARBA00022840"/>
    </source>
</evidence>
<dbReference type="Gene3D" id="3.30.70.260">
    <property type="match status" value="2"/>
</dbReference>
<dbReference type="EC" id="2.7.2.4" evidence="2"/>
<dbReference type="InterPro" id="IPR054352">
    <property type="entry name" value="ACT_Aspartokinase"/>
</dbReference>
<evidence type="ECO:0000256" key="3">
    <source>
        <dbReference type="ARBA" id="ARBA00022679"/>
    </source>
</evidence>
<reference evidence="9 10" key="1">
    <citation type="submission" date="2022-01" db="EMBL/GenBank/DDBJ databases">
        <title>Dethiosulfovibrio faecalis sp. nov., a novel proteolytic, non-sulfur-reducing bacterium isolated from a marine aquaculture solid waste bioreactor.</title>
        <authorList>
            <person name="Grabowski S."/>
            <person name="Apolinario E."/>
            <person name="Schneider N."/>
            <person name="Marshall C.W."/>
            <person name="Sowers K.R."/>
        </authorList>
    </citation>
    <scope>NUCLEOTIDE SEQUENCE [LARGE SCALE GENOMIC DNA]</scope>
    <source>
        <strain evidence="9 10">DSM 12537</strain>
    </source>
</reference>
<dbReference type="PANTHER" id="PTHR21499:SF3">
    <property type="entry name" value="ASPARTOKINASE"/>
    <property type="match status" value="1"/>
</dbReference>
<dbReference type="Proteomes" id="UP001200430">
    <property type="component" value="Unassembled WGS sequence"/>
</dbReference>
<protein>
    <recommendedName>
        <fullName evidence="2">aspartate kinase</fullName>
        <ecNumber evidence="2">2.7.2.4</ecNumber>
    </recommendedName>
</protein>
<feature type="domain" description="ACT" evidence="8">
    <location>
        <begin position="98"/>
        <end position="156"/>
    </location>
</feature>
<keyword evidence="10" id="KW-1185">Reference proteome</keyword>
<evidence type="ECO:0000256" key="7">
    <source>
        <dbReference type="ARBA" id="ARBA00047872"/>
    </source>
</evidence>
<evidence type="ECO:0000313" key="10">
    <source>
        <dbReference type="Proteomes" id="UP001200430"/>
    </source>
</evidence>
<keyword evidence="3" id="KW-0808">Transferase</keyword>
<comment type="catalytic activity">
    <reaction evidence="7">
        <text>L-aspartate + ATP = 4-phospho-L-aspartate + ADP</text>
        <dbReference type="Rhea" id="RHEA:23776"/>
        <dbReference type="ChEBI" id="CHEBI:29991"/>
        <dbReference type="ChEBI" id="CHEBI:30616"/>
        <dbReference type="ChEBI" id="CHEBI:57535"/>
        <dbReference type="ChEBI" id="CHEBI:456216"/>
        <dbReference type="EC" id="2.7.2.4"/>
    </reaction>
</comment>
<keyword evidence="6" id="KW-0067">ATP-binding</keyword>
<feature type="domain" description="ACT" evidence="8">
    <location>
        <begin position="18"/>
        <end position="89"/>
    </location>
</feature>
<name>A0ABS9EL20_9BACT</name>
<evidence type="ECO:0000256" key="1">
    <source>
        <dbReference type="ARBA" id="ARBA00010122"/>
    </source>
</evidence>
<dbReference type="CDD" id="cd04868">
    <property type="entry name" value="ACT_AK-like"/>
    <property type="match status" value="1"/>
</dbReference>